<reference evidence="4 5" key="1">
    <citation type="submission" date="2017-08" db="EMBL/GenBank/DDBJ databases">
        <title>Infants hospitalized years apart are colonized by the same room-sourced microbial strains.</title>
        <authorList>
            <person name="Brooks B."/>
            <person name="Olm M.R."/>
            <person name="Firek B.A."/>
            <person name="Baker R."/>
            <person name="Thomas B.C."/>
            <person name="Morowitz M.J."/>
            <person name="Banfield J.F."/>
        </authorList>
    </citation>
    <scope>NUCLEOTIDE SEQUENCE [LARGE SCALE GENOMIC DNA]</scope>
    <source>
        <strain evidence="4">S2_005_003_R2_43</strain>
    </source>
</reference>
<dbReference type="Pfam" id="PF00550">
    <property type="entry name" value="PP-binding"/>
    <property type="match status" value="1"/>
</dbReference>
<dbReference type="PANTHER" id="PTHR20863:SF76">
    <property type="entry name" value="CARRIER DOMAIN-CONTAINING PROTEIN"/>
    <property type="match status" value="1"/>
</dbReference>
<name>A0A2W5MNU3_ANCNO</name>
<dbReference type="GO" id="GO:0000035">
    <property type="term" value="F:acyl binding"/>
    <property type="evidence" value="ECO:0007669"/>
    <property type="project" value="TreeGrafter"/>
</dbReference>
<dbReference type="GO" id="GO:0005829">
    <property type="term" value="C:cytosol"/>
    <property type="evidence" value="ECO:0007669"/>
    <property type="project" value="TreeGrafter"/>
</dbReference>
<comment type="caution">
    <text evidence="4">The sequence shown here is derived from an EMBL/GenBank/DDBJ whole genome shotgun (WGS) entry which is preliminary data.</text>
</comment>
<evidence type="ECO:0000259" key="3">
    <source>
        <dbReference type="PROSITE" id="PS50075"/>
    </source>
</evidence>
<dbReference type="GO" id="GO:0009245">
    <property type="term" value="P:lipid A biosynthetic process"/>
    <property type="evidence" value="ECO:0007669"/>
    <property type="project" value="TreeGrafter"/>
</dbReference>
<dbReference type="InterPro" id="IPR003231">
    <property type="entry name" value="ACP"/>
</dbReference>
<evidence type="ECO:0000313" key="4">
    <source>
        <dbReference type="EMBL" id="PZQ19373.1"/>
    </source>
</evidence>
<evidence type="ECO:0000256" key="2">
    <source>
        <dbReference type="ARBA" id="ARBA00022553"/>
    </source>
</evidence>
<proteinExistence type="predicted"/>
<keyword evidence="2" id="KW-0597">Phosphoprotein</keyword>
<dbReference type="PANTHER" id="PTHR20863">
    <property type="entry name" value="ACYL CARRIER PROTEIN"/>
    <property type="match status" value="1"/>
</dbReference>
<dbReference type="Gene3D" id="1.10.1200.10">
    <property type="entry name" value="ACP-like"/>
    <property type="match status" value="1"/>
</dbReference>
<dbReference type="GO" id="GO:0016020">
    <property type="term" value="C:membrane"/>
    <property type="evidence" value="ECO:0007669"/>
    <property type="project" value="GOC"/>
</dbReference>
<dbReference type="InterPro" id="IPR009081">
    <property type="entry name" value="PP-bd_ACP"/>
</dbReference>
<dbReference type="SUPFAM" id="SSF47336">
    <property type="entry name" value="ACP-like"/>
    <property type="match status" value="1"/>
</dbReference>
<organism evidence="4 5">
    <name type="scientific">Ancylobacter novellus</name>
    <name type="common">Thiobacillus novellus</name>
    <dbReference type="NCBI Taxonomy" id="921"/>
    <lineage>
        <taxon>Bacteria</taxon>
        <taxon>Pseudomonadati</taxon>
        <taxon>Pseudomonadota</taxon>
        <taxon>Alphaproteobacteria</taxon>
        <taxon>Hyphomicrobiales</taxon>
        <taxon>Xanthobacteraceae</taxon>
        <taxon>Ancylobacter</taxon>
    </lineage>
</organism>
<dbReference type="Proteomes" id="UP000249577">
    <property type="component" value="Unassembled WGS sequence"/>
</dbReference>
<accession>A0A2W5MNU3</accession>
<feature type="domain" description="Carrier" evidence="3">
    <location>
        <begin position="1"/>
        <end position="80"/>
    </location>
</feature>
<dbReference type="GO" id="GO:0000036">
    <property type="term" value="F:acyl carrier activity"/>
    <property type="evidence" value="ECO:0007669"/>
    <property type="project" value="TreeGrafter"/>
</dbReference>
<dbReference type="AlphaFoldDB" id="A0A2W5MNU3"/>
<keyword evidence="1" id="KW-0596">Phosphopantetheine</keyword>
<dbReference type="EMBL" id="QFPN01000001">
    <property type="protein sequence ID" value="PZQ19373.1"/>
    <property type="molecule type" value="Genomic_DNA"/>
</dbReference>
<gene>
    <name evidence="4" type="ORF">DI565_02010</name>
</gene>
<evidence type="ECO:0000313" key="5">
    <source>
        <dbReference type="Proteomes" id="UP000249577"/>
    </source>
</evidence>
<sequence length="83" mass="9174">MSEDQAALIAEISETLESVLNRKVELRPEMNIVNDLGLDSIAVMNFTMALEDRFDISIPLHDMASVVTVQDLLKTIAALRSEA</sequence>
<dbReference type="PROSITE" id="PS50075">
    <property type="entry name" value="CARRIER"/>
    <property type="match status" value="1"/>
</dbReference>
<evidence type="ECO:0000256" key="1">
    <source>
        <dbReference type="ARBA" id="ARBA00022450"/>
    </source>
</evidence>
<protein>
    <submittedName>
        <fullName evidence="4">Acyl carrier protein</fullName>
    </submittedName>
</protein>
<dbReference type="InterPro" id="IPR036736">
    <property type="entry name" value="ACP-like_sf"/>
</dbReference>